<protein>
    <submittedName>
        <fullName evidence="1">Uncharacterized protein</fullName>
    </submittedName>
</protein>
<organism evidence="1">
    <name type="scientific">Tanacetum cinerariifolium</name>
    <name type="common">Dalmatian daisy</name>
    <name type="synonym">Chrysanthemum cinerariifolium</name>
    <dbReference type="NCBI Taxonomy" id="118510"/>
    <lineage>
        <taxon>Eukaryota</taxon>
        <taxon>Viridiplantae</taxon>
        <taxon>Streptophyta</taxon>
        <taxon>Embryophyta</taxon>
        <taxon>Tracheophyta</taxon>
        <taxon>Spermatophyta</taxon>
        <taxon>Magnoliopsida</taxon>
        <taxon>eudicotyledons</taxon>
        <taxon>Gunneridae</taxon>
        <taxon>Pentapetalae</taxon>
        <taxon>asterids</taxon>
        <taxon>campanulids</taxon>
        <taxon>Asterales</taxon>
        <taxon>Asteraceae</taxon>
        <taxon>Asteroideae</taxon>
        <taxon>Anthemideae</taxon>
        <taxon>Anthemidinae</taxon>
        <taxon>Tanacetum</taxon>
    </lineage>
</organism>
<evidence type="ECO:0000313" key="1">
    <source>
        <dbReference type="EMBL" id="GFD32435.1"/>
    </source>
</evidence>
<dbReference type="AlphaFoldDB" id="A0A699VAP9"/>
<name>A0A699VAP9_TANCI</name>
<reference evidence="1" key="1">
    <citation type="journal article" date="2019" name="Sci. Rep.">
        <title>Draft genome of Tanacetum cinerariifolium, the natural source of mosquito coil.</title>
        <authorList>
            <person name="Yamashiro T."/>
            <person name="Shiraishi A."/>
            <person name="Satake H."/>
            <person name="Nakayama K."/>
        </authorList>
    </citation>
    <scope>NUCLEOTIDE SEQUENCE</scope>
</reference>
<sequence>CIMPGIADTTSAKGLVCLYSEKDVSNDLNLSSKRNAELNVGRFSRIMLGIVGGGIGASPDVVIVAMVEGVIIGVGVSRDTIEEDVDVKIDSTPTLLIGFNILDTNDDIDELSCGPSGLTGVRVT</sequence>
<gene>
    <name evidence="1" type="ORF">Tci_904404</name>
</gene>
<dbReference type="EMBL" id="BKCJ011424246">
    <property type="protein sequence ID" value="GFD32435.1"/>
    <property type="molecule type" value="Genomic_DNA"/>
</dbReference>
<proteinExistence type="predicted"/>
<accession>A0A699VAP9</accession>
<comment type="caution">
    <text evidence="1">The sequence shown here is derived from an EMBL/GenBank/DDBJ whole genome shotgun (WGS) entry which is preliminary data.</text>
</comment>
<feature type="non-terminal residue" evidence="1">
    <location>
        <position position="1"/>
    </location>
</feature>